<keyword evidence="2" id="KW-1185">Reference proteome</keyword>
<gene>
    <name evidence="1" type="ORF">CCS41_04715</name>
</gene>
<dbReference type="EMBL" id="CP021659">
    <property type="protein sequence ID" value="AWK13932.1"/>
    <property type="molecule type" value="Genomic_DNA"/>
</dbReference>
<evidence type="ECO:0000313" key="2">
    <source>
        <dbReference type="Proteomes" id="UP000261875"/>
    </source>
</evidence>
<accession>A0A2U8I467</accession>
<reference evidence="1 2" key="1">
    <citation type="submission" date="2017-05" db="EMBL/GenBank/DDBJ databases">
        <title>Genome sequence of Candidatus Fukatsuia symbiotica and Candidatus Hamiltonella defensa from Acyrthosiphon pisum strain 5D.</title>
        <authorList>
            <person name="Patel V.A."/>
            <person name="Chevignon G."/>
            <person name="Russell J.A."/>
            <person name="Oliver K.M."/>
        </authorList>
    </citation>
    <scope>NUCLEOTIDE SEQUENCE [LARGE SCALE GENOMIC DNA]</scope>
    <source>
        <strain evidence="1 2">5D</strain>
    </source>
</reference>
<proteinExistence type="predicted"/>
<dbReference type="AlphaFoldDB" id="A0A2U8I467"/>
<organism evidence="1 2">
    <name type="scientific">Candidatus Fukatsuia symbiotica</name>
    <dbReference type="NCBI Taxonomy" id="1878942"/>
    <lineage>
        <taxon>Bacteria</taxon>
        <taxon>Pseudomonadati</taxon>
        <taxon>Pseudomonadota</taxon>
        <taxon>Gammaproteobacteria</taxon>
        <taxon>Enterobacterales</taxon>
        <taxon>Yersiniaceae</taxon>
        <taxon>Candidatus Fukatsuia</taxon>
    </lineage>
</organism>
<protein>
    <submittedName>
        <fullName evidence="1">Uncharacterized protein</fullName>
    </submittedName>
</protein>
<dbReference type="KEGG" id="fsm:CCS41_04715"/>
<name>A0A2U8I467_9GAMM</name>
<dbReference type="Proteomes" id="UP000261875">
    <property type="component" value="Chromosome"/>
</dbReference>
<sequence length="77" mass="8867">MRFFYAHKLPLAHCHQTTLENIVRNKHSCKPIYTFPDKQINQRKLIMSKENLPVVAGVAVTTDEENRFNLNAIAVAM</sequence>
<evidence type="ECO:0000313" key="1">
    <source>
        <dbReference type="EMBL" id="AWK13932.1"/>
    </source>
</evidence>